<reference evidence="5 6" key="1">
    <citation type="submission" date="2019-06" db="EMBL/GenBank/DDBJ databases">
        <title>Tsukamurella conjunctivitidis sp. nov., Tsukamurella assacharolytica sp. nov. and Tsukamurella sputae sp. nov. isolated from patients with conjunctivitis, bacteraemia (lymphoma) and respiratory infection (sputum) in Hong Kong.</title>
        <authorList>
            <person name="Teng J.L.L."/>
            <person name="Lee H.H."/>
            <person name="Fong J.Y.H."/>
            <person name="Fok K.M.N."/>
            <person name="Lau S.K.P."/>
            <person name="Woo P.C.Y."/>
        </authorList>
    </citation>
    <scope>NUCLEOTIDE SEQUENCE [LARGE SCALE GENOMIC DNA]</scope>
    <source>
        <strain evidence="5 6">HKU72</strain>
    </source>
</reference>
<comment type="caution">
    <text evidence="5">The sequence shown here is derived from an EMBL/GenBank/DDBJ whole genome shotgun (WGS) entry which is preliminary data.</text>
</comment>
<keyword evidence="6" id="KW-1185">Reference proteome</keyword>
<dbReference type="Pfam" id="PF00248">
    <property type="entry name" value="Aldo_ket_red"/>
    <property type="match status" value="1"/>
</dbReference>
<evidence type="ECO:0000259" key="4">
    <source>
        <dbReference type="Pfam" id="PF00248"/>
    </source>
</evidence>
<dbReference type="PRINTS" id="PR00069">
    <property type="entry name" value="ALDKETRDTASE"/>
</dbReference>
<dbReference type="PROSITE" id="PS00062">
    <property type="entry name" value="ALDOKETO_REDUCTASE_2"/>
    <property type="match status" value="1"/>
</dbReference>
<dbReference type="InterPro" id="IPR020471">
    <property type="entry name" value="AKR"/>
</dbReference>
<dbReference type="Gene3D" id="3.20.20.100">
    <property type="entry name" value="NADP-dependent oxidoreductase domain"/>
    <property type="match status" value="1"/>
</dbReference>
<dbReference type="SUPFAM" id="SSF51430">
    <property type="entry name" value="NAD(P)-linked oxidoreductase"/>
    <property type="match status" value="1"/>
</dbReference>
<feature type="domain" description="NADP-dependent oxidoreductase" evidence="4">
    <location>
        <begin position="25"/>
        <end position="150"/>
    </location>
</feature>
<keyword evidence="2" id="KW-0521">NADP</keyword>
<dbReference type="EMBL" id="VIGX01000198">
    <property type="protein sequence ID" value="TWS21704.1"/>
    <property type="molecule type" value="Genomic_DNA"/>
</dbReference>
<dbReference type="GO" id="GO:0016616">
    <property type="term" value="F:oxidoreductase activity, acting on the CH-OH group of donors, NAD or NADP as acceptor"/>
    <property type="evidence" value="ECO:0007669"/>
    <property type="project" value="UniProtKB-ARBA"/>
</dbReference>
<protein>
    <submittedName>
        <fullName evidence="5">Aldo/keto reductase</fullName>
    </submittedName>
</protein>
<keyword evidence="3" id="KW-0560">Oxidoreductase</keyword>
<accession>A0A5C5RGG5</accession>
<evidence type="ECO:0000256" key="3">
    <source>
        <dbReference type="ARBA" id="ARBA00023002"/>
    </source>
</evidence>
<dbReference type="InterPro" id="IPR018170">
    <property type="entry name" value="Aldo/ket_reductase_CS"/>
</dbReference>
<name>A0A5C5RGG5_9ACTN</name>
<evidence type="ECO:0000313" key="6">
    <source>
        <dbReference type="Proteomes" id="UP000319375"/>
    </source>
</evidence>
<feature type="non-terminal residue" evidence="5">
    <location>
        <position position="158"/>
    </location>
</feature>
<dbReference type="PROSITE" id="PS00798">
    <property type="entry name" value="ALDOKETO_REDUCTASE_1"/>
    <property type="match status" value="1"/>
</dbReference>
<sequence>MTDLHSLTMNDGHTIPRIGFGVFLVPEAQTREAVSTALEAGYRHIDTAAIYHNEAAVGRALADSGLDRDDVFVTTKLWNSDQGRDSARPALEASLERLGLDHVDLYLIHWPTPQRDLYVQTWEALQELQQEGLTRSIGVSNFLPEHLHRIADLGGALP</sequence>
<evidence type="ECO:0000256" key="1">
    <source>
        <dbReference type="ARBA" id="ARBA00007905"/>
    </source>
</evidence>
<comment type="similarity">
    <text evidence="1">Belongs to the aldo/keto reductase family.</text>
</comment>
<dbReference type="InterPro" id="IPR036812">
    <property type="entry name" value="NAD(P)_OxRdtase_dom_sf"/>
</dbReference>
<gene>
    <name evidence="5" type="ORF">FK530_25030</name>
</gene>
<dbReference type="InterPro" id="IPR023210">
    <property type="entry name" value="NADP_OxRdtase_dom"/>
</dbReference>
<dbReference type="PANTHER" id="PTHR43827">
    <property type="entry name" value="2,5-DIKETO-D-GLUCONIC ACID REDUCTASE"/>
    <property type="match status" value="1"/>
</dbReference>
<dbReference type="PANTHER" id="PTHR43827:SF3">
    <property type="entry name" value="NADP-DEPENDENT OXIDOREDUCTASE DOMAIN-CONTAINING PROTEIN"/>
    <property type="match status" value="1"/>
</dbReference>
<organism evidence="5 6">
    <name type="scientific">Tsukamurella conjunctivitidis</name>
    <dbReference type="NCBI Taxonomy" id="2592068"/>
    <lineage>
        <taxon>Bacteria</taxon>
        <taxon>Bacillati</taxon>
        <taxon>Actinomycetota</taxon>
        <taxon>Actinomycetes</taxon>
        <taxon>Mycobacteriales</taxon>
        <taxon>Tsukamurellaceae</taxon>
        <taxon>Tsukamurella</taxon>
    </lineage>
</organism>
<evidence type="ECO:0000256" key="2">
    <source>
        <dbReference type="ARBA" id="ARBA00022857"/>
    </source>
</evidence>
<proteinExistence type="inferred from homology"/>
<dbReference type="AlphaFoldDB" id="A0A5C5RGG5"/>
<evidence type="ECO:0000313" key="5">
    <source>
        <dbReference type="EMBL" id="TWS21704.1"/>
    </source>
</evidence>
<dbReference type="Proteomes" id="UP000319375">
    <property type="component" value="Unassembled WGS sequence"/>
</dbReference>